<sequence>MCVMDPRDDVTLNAASSGSGTTSATTVLEEQESAPVAQRPAWLRVLRWPYTFLVTFSVAVGGFTIWASYYLDLPLRDPEGFLGPAYVRLPALGLLFIAGGLAAQSFLQTKSVRGLWSRGVTIVRTEWSWGRLAHAAIGLICFYVTYVSYRNLKSFLPVVREDVLHDADLMQLDRWMFFGHYPALVLHDVLGTGFIALILSTIYVSYLMLVPVSLAALLVLNRDLSLGAWYATALSLNWILGVASYYLIPTLGPVFANQSLFADLPSDSGVAALQRSLAHNGYDVRFDPWSSDSIYGIAGFASLHVSVVLTACLFFAIVGLNKWLMRTLWVYFLGTVLATVYFGWHYVADDLGGALIAVLSILIGAAVTGNLGYRKKRKAALAEAAEAAEAARAS</sequence>
<dbReference type="InterPro" id="IPR052185">
    <property type="entry name" value="IPC_Synthase-Related"/>
</dbReference>
<feature type="transmembrane region" description="Helical" evidence="5">
    <location>
        <begin position="89"/>
        <end position="107"/>
    </location>
</feature>
<dbReference type="CDD" id="cd03386">
    <property type="entry name" value="PAP2_Aur1_like"/>
    <property type="match status" value="1"/>
</dbReference>
<evidence type="ECO:0000256" key="2">
    <source>
        <dbReference type="ARBA" id="ARBA00022692"/>
    </source>
</evidence>
<keyword evidence="4 5" id="KW-0472">Membrane</keyword>
<dbReference type="EMBL" id="VDFQ02000002">
    <property type="protein sequence ID" value="KAA1423599.1"/>
    <property type="molecule type" value="Genomic_DNA"/>
</dbReference>
<dbReference type="InterPro" id="IPR026841">
    <property type="entry name" value="Aur1/Ipt1"/>
</dbReference>
<feature type="transmembrane region" description="Helical" evidence="5">
    <location>
        <begin position="328"/>
        <end position="347"/>
    </location>
</feature>
<gene>
    <name evidence="7" type="ORF">FE697_008370</name>
</gene>
<dbReference type="AlphaFoldDB" id="A0A5Q6S050"/>
<evidence type="ECO:0000256" key="4">
    <source>
        <dbReference type="ARBA" id="ARBA00023136"/>
    </source>
</evidence>
<feature type="transmembrane region" description="Helical" evidence="5">
    <location>
        <begin position="294"/>
        <end position="316"/>
    </location>
</feature>
<evidence type="ECO:0000256" key="1">
    <source>
        <dbReference type="ARBA" id="ARBA00004141"/>
    </source>
</evidence>
<evidence type="ECO:0000256" key="3">
    <source>
        <dbReference type="ARBA" id="ARBA00022989"/>
    </source>
</evidence>
<evidence type="ECO:0000313" key="8">
    <source>
        <dbReference type="Proteomes" id="UP000307768"/>
    </source>
</evidence>
<evidence type="ECO:0000259" key="6">
    <source>
        <dbReference type="Pfam" id="PF14378"/>
    </source>
</evidence>
<feature type="transmembrane region" description="Helical" evidence="5">
    <location>
        <begin position="353"/>
        <end position="373"/>
    </location>
</feature>
<dbReference type="PANTHER" id="PTHR31310:SF7">
    <property type="entry name" value="PA-PHOSPHATASE RELATED-FAMILY PROTEIN DDB_G0268928"/>
    <property type="match status" value="1"/>
</dbReference>
<dbReference type="Pfam" id="PF14378">
    <property type="entry name" value="PAP2_3"/>
    <property type="match status" value="1"/>
</dbReference>
<dbReference type="PANTHER" id="PTHR31310">
    <property type="match status" value="1"/>
</dbReference>
<feature type="transmembrane region" description="Helical" evidence="5">
    <location>
        <begin position="48"/>
        <end position="69"/>
    </location>
</feature>
<feature type="transmembrane region" description="Helical" evidence="5">
    <location>
        <begin position="194"/>
        <end position="220"/>
    </location>
</feature>
<comment type="caution">
    <text evidence="7">The sequence shown here is derived from an EMBL/GenBank/DDBJ whole genome shotgun (WGS) entry which is preliminary data.</text>
</comment>
<reference evidence="7 8" key="1">
    <citation type="submission" date="2019-09" db="EMBL/GenBank/DDBJ databases">
        <title>Mumia zhuanghuii sp. nov. isolated from the intestinal contents of plateau pika (Ochotona curzoniae) in the Qinghai-Tibet plateau of China.</title>
        <authorList>
            <person name="Tian Z."/>
        </authorList>
    </citation>
    <scope>NUCLEOTIDE SEQUENCE [LARGE SCALE GENOMIC DNA]</scope>
    <source>
        <strain evidence="8">350</strain>
    </source>
</reference>
<keyword evidence="2 5" id="KW-0812">Transmembrane</keyword>
<keyword evidence="3 5" id="KW-1133">Transmembrane helix</keyword>
<proteinExistence type="predicted"/>
<dbReference type="Proteomes" id="UP000307768">
    <property type="component" value="Unassembled WGS sequence"/>
</dbReference>
<protein>
    <submittedName>
        <fullName evidence="7">Inositol phosphorylceramide synthase</fullName>
    </submittedName>
</protein>
<dbReference type="Gene3D" id="1.20.144.10">
    <property type="entry name" value="Phosphatidic acid phosphatase type 2/haloperoxidase"/>
    <property type="match status" value="1"/>
</dbReference>
<dbReference type="GO" id="GO:0016020">
    <property type="term" value="C:membrane"/>
    <property type="evidence" value="ECO:0007669"/>
    <property type="project" value="UniProtKB-SubCell"/>
</dbReference>
<evidence type="ECO:0000256" key="5">
    <source>
        <dbReference type="SAM" id="Phobius"/>
    </source>
</evidence>
<feature type="domain" description="Inositolphosphotransferase Aur1/Ipt1" evidence="6">
    <location>
        <begin position="168"/>
        <end position="362"/>
    </location>
</feature>
<dbReference type="OrthoDB" id="5171662at2"/>
<feature type="transmembrane region" description="Helical" evidence="5">
    <location>
        <begin position="128"/>
        <end position="149"/>
    </location>
</feature>
<name>A0A5Q6S050_9ACTN</name>
<evidence type="ECO:0000313" key="7">
    <source>
        <dbReference type="EMBL" id="KAA1423599.1"/>
    </source>
</evidence>
<comment type="subcellular location">
    <subcellularLocation>
        <location evidence="1">Membrane</location>
        <topology evidence="1">Multi-pass membrane protein</topology>
    </subcellularLocation>
</comment>
<accession>A0A5Q6S050</accession>
<organism evidence="7 8">
    <name type="scientific">Mumia zhuanghuii</name>
    <dbReference type="NCBI Taxonomy" id="2585211"/>
    <lineage>
        <taxon>Bacteria</taxon>
        <taxon>Bacillati</taxon>
        <taxon>Actinomycetota</taxon>
        <taxon>Actinomycetes</taxon>
        <taxon>Propionibacteriales</taxon>
        <taxon>Nocardioidaceae</taxon>
        <taxon>Mumia</taxon>
    </lineage>
</organism>
<feature type="transmembrane region" description="Helical" evidence="5">
    <location>
        <begin position="227"/>
        <end position="248"/>
    </location>
</feature>